<name>A0A5B7FT83_PORTR</name>
<dbReference type="AlphaFoldDB" id="A0A5B7FT83"/>
<evidence type="ECO:0000313" key="1">
    <source>
        <dbReference type="EMBL" id="MPC48515.1"/>
    </source>
</evidence>
<gene>
    <name evidence="1" type="ORF">E2C01_042289</name>
</gene>
<organism evidence="1 2">
    <name type="scientific">Portunus trituberculatus</name>
    <name type="common">Swimming crab</name>
    <name type="synonym">Neptunus trituberculatus</name>
    <dbReference type="NCBI Taxonomy" id="210409"/>
    <lineage>
        <taxon>Eukaryota</taxon>
        <taxon>Metazoa</taxon>
        <taxon>Ecdysozoa</taxon>
        <taxon>Arthropoda</taxon>
        <taxon>Crustacea</taxon>
        <taxon>Multicrustacea</taxon>
        <taxon>Malacostraca</taxon>
        <taxon>Eumalacostraca</taxon>
        <taxon>Eucarida</taxon>
        <taxon>Decapoda</taxon>
        <taxon>Pleocyemata</taxon>
        <taxon>Brachyura</taxon>
        <taxon>Eubrachyura</taxon>
        <taxon>Portunoidea</taxon>
        <taxon>Portunidae</taxon>
        <taxon>Portuninae</taxon>
        <taxon>Portunus</taxon>
    </lineage>
</organism>
<evidence type="ECO:0000313" key="2">
    <source>
        <dbReference type="Proteomes" id="UP000324222"/>
    </source>
</evidence>
<proteinExistence type="predicted"/>
<accession>A0A5B7FT83</accession>
<dbReference type="Proteomes" id="UP000324222">
    <property type="component" value="Unassembled WGS sequence"/>
</dbReference>
<reference evidence="1 2" key="1">
    <citation type="submission" date="2019-05" db="EMBL/GenBank/DDBJ databases">
        <title>Another draft genome of Portunus trituberculatus and its Hox gene families provides insights of decapod evolution.</title>
        <authorList>
            <person name="Jeong J.-H."/>
            <person name="Song I."/>
            <person name="Kim S."/>
            <person name="Choi T."/>
            <person name="Kim D."/>
            <person name="Ryu S."/>
            <person name="Kim W."/>
        </authorList>
    </citation>
    <scope>NUCLEOTIDE SEQUENCE [LARGE SCALE GENOMIC DNA]</scope>
    <source>
        <tissue evidence="1">Muscle</tissue>
    </source>
</reference>
<sequence length="84" mass="9744">MLHRRKARGEAQGRGSVRVNKLFVTHSIQRRTFSRRHNTLRRLLSQQYHVPGKYPSRSARLDVLGCVLPTRSSPAEEHQVREDA</sequence>
<dbReference type="EMBL" id="VSRR010008324">
    <property type="protein sequence ID" value="MPC48515.1"/>
    <property type="molecule type" value="Genomic_DNA"/>
</dbReference>
<keyword evidence="2" id="KW-1185">Reference proteome</keyword>
<protein>
    <submittedName>
        <fullName evidence="1">Uncharacterized protein</fullName>
    </submittedName>
</protein>
<comment type="caution">
    <text evidence="1">The sequence shown here is derived from an EMBL/GenBank/DDBJ whole genome shotgun (WGS) entry which is preliminary data.</text>
</comment>